<feature type="coiled-coil region" evidence="1">
    <location>
        <begin position="204"/>
        <end position="308"/>
    </location>
</feature>
<dbReference type="EMBL" id="JASCZI010121579">
    <property type="protein sequence ID" value="MED6162297.1"/>
    <property type="molecule type" value="Genomic_DNA"/>
</dbReference>
<dbReference type="Proteomes" id="UP001341840">
    <property type="component" value="Unassembled WGS sequence"/>
</dbReference>
<evidence type="ECO:0000313" key="3">
    <source>
        <dbReference type="Proteomes" id="UP001341840"/>
    </source>
</evidence>
<evidence type="ECO:0000256" key="1">
    <source>
        <dbReference type="SAM" id="Coils"/>
    </source>
</evidence>
<protein>
    <submittedName>
        <fullName evidence="2">Uncharacterized protein</fullName>
    </submittedName>
</protein>
<sequence>MSQFNLALTEELELTKSPIQRETRGSKSREYRKNKAIDQASSLNNELEDLLKVISETKAGSEQVVSNSETKSVHQEMIVVHEEKQKEDTPIQKARFESMNNKILRSAAQKMINIMNQPLEILQKDAYWNNELVVVTSCLAEQKFPDEYRKQISCFGQIFENLFHTRENLSNICLKESLIQENCESIDTTVTTLKEKDAVYEKHLSDANVALADLSKEKDELTKKLAEIQARIQEVDDKTQKIKKPFEKIRGKRSEIKSKLSEFEQLKQQNEEDLKNLQKEEDQELELFKNLEEDKVQLKDALEEFLKRFST</sequence>
<proteinExistence type="predicted"/>
<accession>A0ABU6UNP4</accession>
<name>A0ABU6UNP4_9FABA</name>
<comment type="caution">
    <text evidence="2">The sequence shown here is derived from an EMBL/GenBank/DDBJ whole genome shotgun (WGS) entry which is preliminary data.</text>
</comment>
<reference evidence="2 3" key="1">
    <citation type="journal article" date="2023" name="Plants (Basel)">
        <title>Bridging the Gap: Combining Genomics and Transcriptomics Approaches to Understand Stylosanthes scabra, an Orphan Legume from the Brazilian Caatinga.</title>
        <authorList>
            <person name="Ferreira-Neto J.R.C."/>
            <person name="da Silva M.D."/>
            <person name="Binneck E."/>
            <person name="de Melo N.F."/>
            <person name="da Silva R.H."/>
            <person name="de Melo A.L.T.M."/>
            <person name="Pandolfi V."/>
            <person name="Bustamante F.O."/>
            <person name="Brasileiro-Vidal A.C."/>
            <person name="Benko-Iseppon A.M."/>
        </authorList>
    </citation>
    <scope>NUCLEOTIDE SEQUENCE [LARGE SCALE GENOMIC DNA]</scope>
    <source>
        <tissue evidence="2">Leaves</tissue>
    </source>
</reference>
<gene>
    <name evidence="2" type="ORF">PIB30_069037</name>
</gene>
<evidence type="ECO:0000313" key="2">
    <source>
        <dbReference type="EMBL" id="MED6162297.1"/>
    </source>
</evidence>
<organism evidence="2 3">
    <name type="scientific">Stylosanthes scabra</name>
    <dbReference type="NCBI Taxonomy" id="79078"/>
    <lineage>
        <taxon>Eukaryota</taxon>
        <taxon>Viridiplantae</taxon>
        <taxon>Streptophyta</taxon>
        <taxon>Embryophyta</taxon>
        <taxon>Tracheophyta</taxon>
        <taxon>Spermatophyta</taxon>
        <taxon>Magnoliopsida</taxon>
        <taxon>eudicotyledons</taxon>
        <taxon>Gunneridae</taxon>
        <taxon>Pentapetalae</taxon>
        <taxon>rosids</taxon>
        <taxon>fabids</taxon>
        <taxon>Fabales</taxon>
        <taxon>Fabaceae</taxon>
        <taxon>Papilionoideae</taxon>
        <taxon>50 kb inversion clade</taxon>
        <taxon>dalbergioids sensu lato</taxon>
        <taxon>Dalbergieae</taxon>
        <taxon>Pterocarpus clade</taxon>
        <taxon>Stylosanthes</taxon>
    </lineage>
</organism>
<keyword evidence="1" id="KW-0175">Coiled coil</keyword>
<keyword evidence="3" id="KW-1185">Reference proteome</keyword>